<evidence type="ECO:0000313" key="1">
    <source>
        <dbReference type="EMBL" id="JAL55111.1"/>
    </source>
</evidence>
<organism evidence="1">
    <name type="scientific">Daphnia magna</name>
    <dbReference type="NCBI Taxonomy" id="35525"/>
    <lineage>
        <taxon>Eukaryota</taxon>
        <taxon>Metazoa</taxon>
        <taxon>Ecdysozoa</taxon>
        <taxon>Arthropoda</taxon>
        <taxon>Crustacea</taxon>
        <taxon>Branchiopoda</taxon>
        <taxon>Diplostraca</taxon>
        <taxon>Cladocera</taxon>
        <taxon>Anomopoda</taxon>
        <taxon>Daphniidae</taxon>
        <taxon>Daphnia</taxon>
    </lineage>
</organism>
<proteinExistence type="predicted"/>
<name>A0A0P5S536_9CRUS</name>
<dbReference type="AlphaFoldDB" id="A0A0P5S536"/>
<accession>A0A0P5S536</accession>
<protein>
    <submittedName>
        <fullName evidence="1">Uncharacterized protein</fullName>
    </submittedName>
</protein>
<dbReference type="EMBL" id="GDIQ01096615">
    <property type="protein sequence ID" value="JAL55111.1"/>
    <property type="molecule type" value="Transcribed_RNA"/>
</dbReference>
<reference evidence="1" key="1">
    <citation type="submission" date="2015-10" db="EMBL/GenBank/DDBJ databases">
        <title>EvidentialGene: Evidence-directed Construction of Complete mRNA Transcriptomes without Genomes.</title>
        <authorList>
            <person name="Gilbert D.G."/>
        </authorList>
    </citation>
    <scope>NUCLEOTIDE SEQUENCE</scope>
</reference>
<dbReference type="EMBL" id="GDIQ01018667">
    <property type="protein sequence ID" value="JAN76070.1"/>
    <property type="molecule type" value="Transcribed_RNA"/>
</dbReference>
<sequence>MYTLYSGERKDREETASAASSRLIVLHTDPGVSSSFSITIDQVGGTIVKKRAISPLFFDFLDNQTSKEIKIVLFRQK</sequence>